<feature type="transmembrane region" description="Helical" evidence="1">
    <location>
        <begin position="20"/>
        <end position="40"/>
    </location>
</feature>
<dbReference type="Gene3D" id="1.20.144.10">
    <property type="entry name" value="Phosphatidic acid phosphatase type 2/haloperoxidase"/>
    <property type="match status" value="1"/>
</dbReference>
<dbReference type="EMBL" id="JAATJH010000001">
    <property type="protein sequence ID" value="NJC24948.1"/>
    <property type="molecule type" value="Genomic_DNA"/>
</dbReference>
<dbReference type="SMART" id="SM00014">
    <property type="entry name" value="acidPPc"/>
    <property type="match status" value="1"/>
</dbReference>
<feature type="domain" description="Phosphatidic acid phosphatase type 2/haloperoxidase" evidence="2">
    <location>
        <begin position="89"/>
        <end position="214"/>
    </location>
</feature>
<feature type="transmembrane region" description="Helical" evidence="1">
    <location>
        <begin position="199"/>
        <end position="216"/>
    </location>
</feature>
<accession>A0ABX0X7V3</accession>
<proteinExistence type="predicted"/>
<feature type="transmembrane region" description="Helical" evidence="1">
    <location>
        <begin position="173"/>
        <end position="193"/>
    </location>
</feature>
<dbReference type="InterPro" id="IPR036938">
    <property type="entry name" value="PAP2/HPO_sf"/>
</dbReference>
<dbReference type="RefSeq" id="WP_168035736.1">
    <property type="nucleotide sequence ID" value="NZ_JAATJH010000001.1"/>
</dbReference>
<evidence type="ECO:0000259" key="2">
    <source>
        <dbReference type="SMART" id="SM00014"/>
    </source>
</evidence>
<dbReference type="Proteomes" id="UP000770785">
    <property type="component" value="Unassembled WGS sequence"/>
</dbReference>
<name>A0ABX0X7V3_9BACT</name>
<keyword evidence="1" id="KW-0812">Transmembrane</keyword>
<evidence type="ECO:0000313" key="4">
    <source>
        <dbReference type="Proteomes" id="UP000770785"/>
    </source>
</evidence>
<keyword evidence="1" id="KW-1133">Transmembrane helix</keyword>
<dbReference type="PANTHER" id="PTHR14969:SF13">
    <property type="entry name" value="AT30094P"/>
    <property type="match status" value="1"/>
</dbReference>
<organism evidence="3 4">
    <name type="scientific">Neolewinella antarctica</name>
    <dbReference type="NCBI Taxonomy" id="442734"/>
    <lineage>
        <taxon>Bacteria</taxon>
        <taxon>Pseudomonadati</taxon>
        <taxon>Bacteroidota</taxon>
        <taxon>Saprospiria</taxon>
        <taxon>Saprospirales</taxon>
        <taxon>Lewinellaceae</taxon>
        <taxon>Neolewinella</taxon>
    </lineage>
</organism>
<dbReference type="Pfam" id="PF01569">
    <property type="entry name" value="PAP2"/>
    <property type="match status" value="1"/>
</dbReference>
<gene>
    <name evidence="3" type="ORF">GGR27_000429</name>
</gene>
<reference evidence="3 4" key="1">
    <citation type="submission" date="2020-03" db="EMBL/GenBank/DDBJ databases">
        <title>Genomic Encyclopedia of Type Strains, Phase IV (KMG-IV): sequencing the most valuable type-strain genomes for metagenomic binning, comparative biology and taxonomic classification.</title>
        <authorList>
            <person name="Goeker M."/>
        </authorList>
    </citation>
    <scope>NUCLEOTIDE SEQUENCE [LARGE SCALE GENOMIC DNA]</scope>
    <source>
        <strain evidence="3 4">DSM 105096</strain>
    </source>
</reference>
<dbReference type="InterPro" id="IPR000326">
    <property type="entry name" value="PAP2/HPO"/>
</dbReference>
<evidence type="ECO:0000313" key="3">
    <source>
        <dbReference type="EMBL" id="NJC24948.1"/>
    </source>
</evidence>
<feature type="transmembrane region" description="Helical" evidence="1">
    <location>
        <begin position="61"/>
        <end position="85"/>
    </location>
</feature>
<keyword evidence="4" id="KW-1185">Reference proteome</keyword>
<protein>
    <submittedName>
        <fullName evidence="3">Membrane-associated phospholipid phosphatase</fullName>
    </submittedName>
</protein>
<sequence length="250" mass="28019">MDNLPPDGQAEQEPVSFFRHNWLFLVATLLLVVASLYLLFTSQQGDTLIVINQYRSVFFDYFFKIGTHFGEPVAYAGVVAIVGAFSYRKALFAVLTGAAAGVLAGVLKLCFAEARPLRWFFDNHEATWHSLNHFEEEWRSWAEVGSFPSGHTASAFALYSFLSFNARSGKLPITLFCLALAAMVGFSRMYLLYHFLRDVTAGAVLGVTVAIVVYYWQDKLFANHAILKRGWATRFRTLPPVTEKVSPPEA</sequence>
<keyword evidence="1" id="KW-0472">Membrane</keyword>
<dbReference type="PANTHER" id="PTHR14969">
    <property type="entry name" value="SPHINGOSINE-1-PHOSPHATE PHOSPHOHYDROLASE"/>
    <property type="match status" value="1"/>
</dbReference>
<feature type="transmembrane region" description="Helical" evidence="1">
    <location>
        <begin position="91"/>
        <end position="111"/>
    </location>
</feature>
<comment type="caution">
    <text evidence="3">The sequence shown here is derived from an EMBL/GenBank/DDBJ whole genome shotgun (WGS) entry which is preliminary data.</text>
</comment>
<dbReference type="SUPFAM" id="SSF48317">
    <property type="entry name" value="Acid phosphatase/Vanadium-dependent haloperoxidase"/>
    <property type="match status" value="1"/>
</dbReference>
<evidence type="ECO:0000256" key="1">
    <source>
        <dbReference type="SAM" id="Phobius"/>
    </source>
</evidence>